<dbReference type="InterPro" id="IPR016166">
    <property type="entry name" value="FAD-bd_PCMH"/>
</dbReference>
<sequence>MSQPQEVLAALRTALGDDQIRVGDAVPVRNRADSAGLPPCAPAALLLPRSTAEVSAALAICHRFSLPVVVQGGLTGLAGGAHPVEGEIALSLERMNGIEELDPVGRTMTALAGTPLEAIQQRAAEAGLLYGVDLGARGSCTIGGNVATNAGGVQVLRYGMTRRNVLGLEAVLPDGRIVSSLVKVIKNNAGYDWTQLLIGSEGTLGVVTRVLLALQPAVPSHHTALCSVAGVAEALQVLDRLEAKLPGGLLAFEAMWRDYLAATAAHAALPPPFTSGPALTLLVEAALPAGEAYADLFLEALSALVEEGLLEDVLVAQSSRERARFWTYREASSEFYRHLPTGLHFDISVPLAAMAQGADLLHARIAQASPGASLIMFGHLADSNLHLSIHPPEGTGFDGLAEVVYRTVRDVEGSISAEHGVGVLKRPYLGYSRSDSELALMRTLKDALDPAGILNRGRILA</sequence>
<evidence type="ECO:0000313" key="7">
    <source>
        <dbReference type="EMBL" id="MDU0340277.1"/>
    </source>
</evidence>
<dbReference type="Gene3D" id="3.30.465.10">
    <property type="match status" value="1"/>
</dbReference>
<evidence type="ECO:0000256" key="2">
    <source>
        <dbReference type="ARBA" id="ARBA00008000"/>
    </source>
</evidence>
<evidence type="ECO:0000313" key="8">
    <source>
        <dbReference type="Proteomes" id="UP001254257"/>
    </source>
</evidence>
<dbReference type="SUPFAM" id="SSF55103">
    <property type="entry name" value="FAD-linked oxidases, C-terminal domain"/>
    <property type="match status" value="1"/>
</dbReference>
<dbReference type="Gene3D" id="3.30.70.2740">
    <property type="match status" value="1"/>
</dbReference>
<comment type="cofactor">
    <cofactor evidence="1">
        <name>FAD</name>
        <dbReference type="ChEBI" id="CHEBI:57692"/>
    </cofactor>
</comment>
<dbReference type="Pfam" id="PF01565">
    <property type="entry name" value="FAD_binding_4"/>
    <property type="match status" value="1"/>
</dbReference>
<dbReference type="InterPro" id="IPR006094">
    <property type="entry name" value="Oxid_FAD_bind_N"/>
</dbReference>
<evidence type="ECO:0000259" key="6">
    <source>
        <dbReference type="PROSITE" id="PS51387"/>
    </source>
</evidence>
<comment type="similarity">
    <text evidence="2">Belongs to the FAD-binding oxidoreductase/transferase type 4 family.</text>
</comment>
<comment type="caution">
    <text evidence="7">The sequence shown here is derived from an EMBL/GenBank/DDBJ whole genome shotgun (WGS) entry which is preliminary data.</text>
</comment>
<dbReference type="PANTHER" id="PTHR43716:SF1">
    <property type="entry name" value="D-2-HYDROXYGLUTARATE DEHYDROGENASE, MITOCHONDRIAL"/>
    <property type="match status" value="1"/>
</dbReference>
<dbReference type="RefSeq" id="WP_316018149.1">
    <property type="nucleotide sequence ID" value="NZ_JAWDID010000012.1"/>
</dbReference>
<dbReference type="InterPro" id="IPR016169">
    <property type="entry name" value="FAD-bd_PCMH_sub2"/>
</dbReference>
<dbReference type="InterPro" id="IPR004113">
    <property type="entry name" value="FAD-bd_oxidored_4_C"/>
</dbReference>
<accession>A0ABU3S669</accession>
<evidence type="ECO:0000256" key="3">
    <source>
        <dbReference type="ARBA" id="ARBA00022630"/>
    </source>
</evidence>
<dbReference type="Pfam" id="PF02913">
    <property type="entry name" value="FAD-oxidase_C"/>
    <property type="match status" value="1"/>
</dbReference>
<dbReference type="EMBL" id="JAWDID010000012">
    <property type="protein sequence ID" value="MDU0340277.1"/>
    <property type="molecule type" value="Genomic_DNA"/>
</dbReference>
<dbReference type="Gene3D" id="1.10.45.10">
    <property type="entry name" value="Vanillyl-alcohol Oxidase, Chain A, domain 4"/>
    <property type="match status" value="1"/>
</dbReference>
<dbReference type="InterPro" id="IPR016167">
    <property type="entry name" value="FAD-bd_PCMH_sub1"/>
</dbReference>
<dbReference type="InterPro" id="IPR051264">
    <property type="entry name" value="FAD-oxidored/transferase_4"/>
</dbReference>
<dbReference type="InterPro" id="IPR016171">
    <property type="entry name" value="Vanillyl_alc_oxidase_C-sub2"/>
</dbReference>
<keyword evidence="5" id="KW-0560">Oxidoreductase</keyword>
<evidence type="ECO:0000256" key="1">
    <source>
        <dbReference type="ARBA" id="ARBA00001974"/>
    </source>
</evidence>
<reference evidence="7 8" key="1">
    <citation type="submission" date="2023-09" db="EMBL/GenBank/DDBJ databases">
        <title>Whole genome shotgun sequencing (WGS) of Bosea sp. ZW T0_25, isolated from stored onions (Allium cepa).</title>
        <authorList>
            <person name="Stoll D.A."/>
            <person name="Huch M."/>
        </authorList>
    </citation>
    <scope>NUCLEOTIDE SEQUENCE [LARGE SCALE GENOMIC DNA]</scope>
    <source>
        <strain evidence="7 8">ZW T0_25</strain>
    </source>
</reference>
<dbReference type="SUPFAM" id="SSF56176">
    <property type="entry name" value="FAD-binding/transporter-associated domain-like"/>
    <property type="match status" value="1"/>
</dbReference>
<organism evidence="7 8">
    <name type="scientific">Bosea rubneri</name>
    <dbReference type="NCBI Taxonomy" id="3075434"/>
    <lineage>
        <taxon>Bacteria</taxon>
        <taxon>Pseudomonadati</taxon>
        <taxon>Pseudomonadota</taxon>
        <taxon>Alphaproteobacteria</taxon>
        <taxon>Hyphomicrobiales</taxon>
        <taxon>Boseaceae</taxon>
        <taxon>Bosea</taxon>
    </lineage>
</organism>
<evidence type="ECO:0000256" key="4">
    <source>
        <dbReference type="ARBA" id="ARBA00022827"/>
    </source>
</evidence>
<dbReference type="InterPro" id="IPR036318">
    <property type="entry name" value="FAD-bd_PCMH-like_sf"/>
</dbReference>
<name>A0ABU3S669_9HYPH</name>
<gene>
    <name evidence="7" type="ORF">RKE40_10310</name>
</gene>
<dbReference type="PANTHER" id="PTHR43716">
    <property type="entry name" value="D-2-HYDROXYGLUTARATE DEHYDROGENASE, MITOCHONDRIAL"/>
    <property type="match status" value="1"/>
</dbReference>
<dbReference type="Proteomes" id="UP001254257">
    <property type="component" value="Unassembled WGS sequence"/>
</dbReference>
<feature type="domain" description="FAD-binding PCMH-type" evidence="6">
    <location>
        <begin position="38"/>
        <end position="217"/>
    </location>
</feature>
<dbReference type="PROSITE" id="PS51387">
    <property type="entry name" value="FAD_PCMH"/>
    <property type="match status" value="1"/>
</dbReference>
<dbReference type="Gene3D" id="3.30.70.2190">
    <property type="match status" value="1"/>
</dbReference>
<protein>
    <submittedName>
        <fullName evidence="7">FAD-binding oxidoreductase</fullName>
    </submittedName>
</protein>
<dbReference type="InterPro" id="IPR016164">
    <property type="entry name" value="FAD-linked_Oxase-like_C"/>
</dbReference>
<dbReference type="Gene3D" id="3.30.43.10">
    <property type="entry name" value="Uridine Diphospho-n-acetylenolpyruvylglucosamine Reductase, domain 2"/>
    <property type="match status" value="1"/>
</dbReference>
<keyword evidence="4" id="KW-0274">FAD</keyword>
<proteinExistence type="inferred from homology"/>
<keyword evidence="8" id="KW-1185">Reference proteome</keyword>
<keyword evidence="3" id="KW-0285">Flavoprotein</keyword>
<evidence type="ECO:0000256" key="5">
    <source>
        <dbReference type="ARBA" id="ARBA00023002"/>
    </source>
</evidence>